<organism evidence="1 2">
    <name type="scientific">Candidatus Daviesbacteria bacterium RIFCSPHIGHO2_01_FULL_40_11</name>
    <dbReference type="NCBI Taxonomy" id="1797762"/>
    <lineage>
        <taxon>Bacteria</taxon>
        <taxon>Candidatus Daviesiibacteriota</taxon>
    </lineage>
</organism>
<dbReference type="EMBL" id="MFCP01000023">
    <property type="protein sequence ID" value="OGE28044.1"/>
    <property type="molecule type" value="Genomic_DNA"/>
</dbReference>
<evidence type="ECO:0000313" key="2">
    <source>
        <dbReference type="Proteomes" id="UP000177555"/>
    </source>
</evidence>
<comment type="caution">
    <text evidence="1">The sequence shown here is derived from an EMBL/GenBank/DDBJ whole genome shotgun (WGS) entry which is preliminary data.</text>
</comment>
<accession>A0A1F5JHD8</accession>
<sequence>MKTSEKSVGDISIGELLKEAGQKCGDCPVLRSVEEKLVAMEASREERERALRIEVAGKVIDGLIAMRNDPVLSRRSRRD</sequence>
<dbReference type="AlphaFoldDB" id="A0A1F5JHD8"/>
<evidence type="ECO:0000313" key="1">
    <source>
        <dbReference type="EMBL" id="OGE28044.1"/>
    </source>
</evidence>
<name>A0A1F5JHD8_9BACT</name>
<gene>
    <name evidence="1" type="ORF">A2867_01500</name>
</gene>
<reference evidence="1 2" key="1">
    <citation type="journal article" date="2016" name="Nat. Commun.">
        <title>Thousands of microbial genomes shed light on interconnected biogeochemical processes in an aquifer system.</title>
        <authorList>
            <person name="Anantharaman K."/>
            <person name="Brown C.T."/>
            <person name="Hug L.A."/>
            <person name="Sharon I."/>
            <person name="Castelle C.J."/>
            <person name="Probst A.J."/>
            <person name="Thomas B.C."/>
            <person name="Singh A."/>
            <person name="Wilkins M.J."/>
            <person name="Karaoz U."/>
            <person name="Brodie E.L."/>
            <person name="Williams K.H."/>
            <person name="Hubbard S.S."/>
            <person name="Banfield J.F."/>
        </authorList>
    </citation>
    <scope>NUCLEOTIDE SEQUENCE [LARGE SCALE GENOMIC DNA]</scope>
</reference>
<protein>
    <submittedName>
        <fullName evidence="1">Uncharacterized protein</fullName>
    </submittedName>
</protein>
<proteinExistence type="predicted"/>
<dbReference type="Proteomes" id="UP000177555">
    <property type="component" value="Unassembled WGS sequence"/>
</dbReference>